<sequence length="143" mass="15604">MPGTARVKWIEDKTYLGIDANGRAALMSGGGEGPGVSPMQMLLLGLGGCSMVDVINILQKQRQPVEDVEVLLDGQRGEEWPRPWKTIHMHYVITGRGLDPAKVERAINLSIEKYCGVHATLSGVAQITHDFEIRESRPEPGTG</sequence>
<evidence type="ECO:0000313" key="2">
    <source>
        <dbReference type="Proteomes" id="UP000317371"/>
    </source>
</evidence>
<evidence type="ECO:0000313" key="1">
    <source>
        <dbReference type="EMBL" id="TQE96152.1"/>
    </source>
</evidence>
<dbReference type="Proteomes" id="UP000317371">
    <property type="component" value="Unassembled WGS sequence"/>
</dbReference>
<gene>
    <name evidence="1" type="ORF">FKZ61_08695</name>
</gene>
<dbReference type="InterPro" id="IPR003718">
    <property type="entry name" value="OsmC/Ohr_fam"/>
</dbReference>
<dbReference type="SUPFAM" id="SSF82784">
    <property type="entry name" value="OsmC-like"/>
    <property type="match status" value="1"/>
</dbReference>
<dbReference type="Gene3D" id="3.30.300.20">
    <property type="match status" value="1"/>
</dbReference>
<dbReference type="RefSeq" id="WP_141609705.1">
    <property type="nucleotide sequence ID" value="NZ_VIGC02000009.1"/>
</dbReference>
<reference evidence="1 2" key="1">
    <citation type="submission" date="2019-06" db="EMBL/GenBank/DDBJ databases">
        <title>Genome sequence of Litorilinea aerophila BAA-2444.</title>
        <authorList>
            <person name="Maclea K.S."/>
            <person name="Maurais E.G."/>
            <person name="Iannazzi L.C."/>
        </authorList>
    </citation>
    <scope>NUCLEOTIDE SEQUENCE [LARGE SCALE GENOMIC DNA]</scope>
    <source>
        <strain evidence="1 2">ATCC BAA-2444</strain>
    </source>
</reference>
<organism evidence="1 2">
    <name type="scientific">Litorilinea aerophila</name>
    <dbReference type="NCBI Taxonomy" id="1204385"/>
    <lineage>
        <taxon>Bacteria</taxon>
        <taxon>Bacillati</taxon>
        <taxon>Chloroflexota</taxon>
        <taxon>Caldilineae</taxon>
        <taxon>Caldilineales</taxon>
        <taxon>Caldilineaceae</taxon>
        <taxon>Litorilinea</taxon>
    </lineage>
</organism>
<dbReference type="PANTHER" id="PTHR34352">
    <property type="entry name" value="PROTEIN YHFA"/>
    <property type="match status" value="1"/>
</dbReference>
<accession>A0A540VHI1</accession>
<dbReference type="EMBL" id="VIGC01000009">
    <property type="protein sequence ID" value="TQE96152.1"/>
    <property type="molecule type" value="Genomic_DNA"/>
</dbReference>
<dbReference type="InterPro" id="IPR036102">
    <property type="entry name" value="OsmC/Ohrsf"/>
</dbReference>
<dbReference type="OrthoDB" id="9804010at2"/>
<dbReference type="InParanoid" id="A0A540VHI1"/>
<comment type="caution">
    <text evidence="1">The sequence shown here is derived from an EMBL/GenBank/DDBJ whole genome shotgun (WGS) entry which is preliminary data.</text>
</comment>
<dbReference type="AlphaFoldDB" id="A0A540VHI1"/>
<proteinExistence type="predicted"/>
<keyword evidence="2" id="KW-1185">Reference proteome</keyword>
<dbReference type="InterPro" id="IPR015946">
    <property type="entry name" value="KH_dom-like_a/b"/>
</dbReference>
<dbReference type="PANTHER" id="PTHR34352:SF1">
    <property type="entry name" value="PROTEIN YHFA"/>
    <property type="match status" value="1"/>
</dbReference>
<dbReference type="Pfam" id="PF02566">
    <property type="entry name" value="OsmC"/>
    <property type="match status" value="1"/>
</dbReference>
<name>A0A540VHI1_9CHLR</name>
<protein>
    <submittedName>
        <fullName evidence="1">Peroxiredoxin</fullName>
    </submittedName>
</protein>